<feature type="region of interest" description="Disordered" evidence="2">
    <location>
        <begin position="119"/>
        <end position="149"/>
    </location>
</feature>
<dbReference type="InterPro" id="IPR001646">
    <property type="entry name" value="5peptide_repeat"/>
</dbReference>
<keyword evidence="4" id="KW-1185">Reference proteome</keyword>
<reference evidence="3" key="1">
    <citation type="submission" date="2021-01" db="EMBL/GenBank/DDBJ databases">
        <title>Whole genome shotgun sequence of Actinoplanes ferrugineus NBRC 15555.</title>
        <authorList>
            <person name="Komaki H."/>
            <person name="Tamura T."/>
        </authorList>
    </citation>
    <scope>NUCLEOTIDE SEQUENCE</scope>
    <source>
        <strain evidence="3">NBRC 15555</strain>
    </source>
</reference>
<dbReference type="Proteomes" id="UP000598174">
    <property type="component" value="Unassembled WGS sequence"/>
</dbReference>
<evidence type="ECO:0000256" key="2">
    <source>
        <dbReference type="SAM" id="MobiDB-lite"/>
    </source>
</evidence>
<accession>A0A919J2U2</accession>
<dbReference type="SUPFAM" id="SSF141571">
    <property type="entry name" value="Pentapeptide repeat-like"/>
    <property type="match status" value="1"/>
</dbReference>
<name>A0A919J2U2_9ACTN</name>
<dbReference type="Pfam" id="PF00805">
    <property type="entry name" value="Pentapeptide"/>
    <property type="match status" value="4"/>
</dbReference>
<dbReference type="EMBL" id="BOMM01000049">
    <property type="protein sequence ID" value="GIE13495.1"/>
    <property type="molecule type" value="Genomic_DNA"/>
</dbReference>
<evidence type="ECO:0008006" key="5">
    <source>
        <dbReference type="Google" id="ProtNLM"/>
    </source>
</evidence>
<comment type="caution">
    <text evidence="3">The sequence shown here is derived from an EMBL/GenBank/DDBJ whole genome shotgun (WGS) entry which is preliminary data.</text>
</comment>
<keyword evidence="1" id="KW-0677">Repeat</keyword>
<evidence type="ECO:0000313" key="4">
    <source>
        <dbReference type="Proteomes" id="UP000598174"/>
    </source>
</evidence>
<dbReference type="PANTHER" id="PTHR47485">
    <property type="entry name" value="THYLAKOID LUMENAL 17.4 KDA PROTEIN, CHLOROPLASTIC"/>
    <property type="match status" value="1"/>
</dbReference>
<gene>
    <name evidence="3" type="ORF">Afe05nite_53350</name>
</gene>
<dbReference type="PANTHER" id="PTHR47485:SF1">
    <property type="entry name" value="THYLAKOID LUMENAL 17.4 KDA PROTEIN, CHLOROPLASTIC"/>
    <property type="match status" value="1"/>
</dbReference>
<organism evidence="3 4">
    <name type="scientific">Paractinoplanes ferrugineus</name>
    <dbReference type="NCBI Taxonomy" id="113564"/>
    <lineage>
        <taxon>Bacteria</taxon>
        <taxon>Bacillati</taxon>
        <taxon>Actinomycetota</taxon>
        <taxon>Actinomycetes</taxon>
        <taxon>Micromonosporales</taxon>
        <taxon>Micromonosporaceae</taxon>
        <taxon>Paractinoplanes</taxon>
    </lineage>
</organism>
<proteinExistence type="predicted"/>
<evidence type="ECO:0000256" key="1">
    <source>
        <dbReference type="ARBA" id="ARBA00022737"/>
    </source>
</evidence>
<evidence type="ECO:0000313" key="3">
    <source>
        <dbReference type="EMBL" id="GIE13495.1"/>
    </source>
</evidence>
<protein>
    <recommendedName>
        <fullName evidence="5">Pentapeptide repeat-containing protein</fullName>
    </recommendedName>
</protein>
<dbReference type="AlphaFoldDB" id="A0A919J2U2"/>
<sequence>MLLGPVAWWATPSKHLQGKDKTDALNGTRQVLLAAAGGAAALTGLLFTGRTFHLSRRGQLTDRYSKATAQLASDKQTERLAGVYALEHVMVESVRDHDAVVEMLSAFIRERRPLSEVAVDAGSSGENDIDAEAQATGTAPETPSKTRKVPADVQAALTVLGRRPRRPERNGVDLRNTDLTGADFSKAHFPNLSVESSLLCDANLTEADLTALVANNANLRAAKLDGARLQKAQLREVIGHGASLVGAQLSAADFRYSGFKEISAEGANFRGAIMDYAVFDDSDFARCDMREASLVGAKLRGVNLSRGRLSDAKMAKAQIQRSNFLGANLKGVDLDRTGMEGALFYSALPEEGVAQNLTGSQVVRGFRDQSTVLPPELKDLPPGLQRMKNAIQFGDQQD</sequence>
<dbReference type="Gene3D" id="2.160.20.80">
    <property type="entry name" value="E3 ubiquitin-protein ligase SopA"/>
    <property type="match status" value="1"/>
</dbReference>